<dbReference type="PANTHER" id="PTHR10460:SF26">
    <property type="entry name" value="ABL INTERACTOR 2"/>
    <property type="match status" value="1"/>
</dbReference>
<accession>A0A8J1LWW2</accession>
<name>A0A8J1LWW2_XENLA</name>
<evidence type="ECO:0000259" key="13">
    <source>
        <dbReference type="PROSITE" id="PS50002"/>
    </source>
</evidence>
<feature type="compositionally biased region" description="Low complexity" evidence="12">
    <location>
        <begin position="193"/>
        <end position="212"/>
    </location>
</feature>
<sequence length="425" mass="46744">MAELQMLLEEEIPGGRRALLDSYTNLERVADYCENNYIQSSDKQRALEETKAYTTQSLASVAYLINTLANNVLQMLDIQASQLRRMESSINHISQTVDIHKEKVARREIGILTTNKNTSRTHKIIAPSNLERPVRYIRKPIDYTILDDTGHGVKVSTQNMKMGGLPRTTPPTQKPPSPPMTGKGTLGSGSSGGSHPSSRSSSRENSGSGSVGVPIAVPTPSPPSVFPGHPAQFYSMNRPVSRHNPPAIGGSLPYRRPPSMTSQPSLQNQINGGPFYSQNPVSHAPPPPSILQVTPQLPLMGFVARVQENITETPPPPPPAEEPVFDESPPPPPPPEDYEEEEAAVVEYSDPYAEEDPPWAPRTYLEKVVAIYDYAKDKEDELSFQEGAIIYVVKKNDDGWYEGVMNGVTGLFPGNYVESIMHYSE</sequence>
<dbReference type="PROSITE" id="PS50192">
    <property type="entry name" value="T_SNARE"/>
    <property type="match status" value="1"/>
</dbReference>
<reference evidence="16" key="1">
    <citation type="submission" date="2025-08" db="UniProtKB">
        <authorList>
            <consortium name="RefSeq"/>
        </authorList>
    </citation>
    <scope>IDENTIFICATION</scope>
    <source>
        <strain evidence="16">J_2021</strain>
        <tissue evidence="16">Erythrocytes</tissue>
    </source>
</reference>
<feature type="domain" description="SH3" evidence="13">
    <location>
        <begin position="363"/>
        <end position="422"/>
    </location>
</feature>
<dbReference type="InterPro" id="IPR000727">
    <property type="entry name" value="T_SNARE_dom"/>
</dbReference>
<keyword evidence="5 11" id="KW-0728">SH3 domain</keyword>
<proteinExistence type="inferred from homology"/>
<evidence type="ECO:0000256" key="5">
    <source>
        <dbReference type="ARBA" id="ARBA00022443"/>
    </source>
</evidence>
<dbReference type="Proteomes" id="UP000186698">
    <property type="component" value="Chromosome 9_10L"/>
</dbReference>
<evidence type="ECO:0000256" key="2">
    <source>
        <dbReference type="ARBA" id="ARBA00004486"/>
    </source>
</evidence>
<feature type="region of interest" description="Disordered" evidence="12">
    <location>
        <begin position="154"/>
        <end position="293"/>
    </location>
</feature>
<dbReference type="InterPro" id="IPR012849">
    <property type="entry name" value="Abl-interactor_HHR_dom"/>
</dbReference>
<evidence type="ECO:0000256" key="3">
    <source>
        <dbReference type="ARBA" id="ARBA00004510"/>
    </source>
</evidence>
<dbReference type="PROSITE" id="PS50002">
    <property type="entry name" value="SH3"/>
    <property type="match status" value="1"/>
</dbReference>
<evidence type="ECO:0000256" key="7">
    <source>
        <dbReference type="ARBA" id="ARBA00022553"/>
    </source>
</evidence>
<dbReference type="InterPro" id="IPR036028">
    <property type="entry name" value="SH3-like_dom_sf"/>
</dbReference>
<dbReference type="CTD" id="108701434"/>
<dbReference type="InterPro" id="IPR035726">
    <property type="entry name" value="Abi2_SH3"/>
</dbReference>
<evidence type="ECO:0000313" key="16">
    <source>
        <dbReference type="RefSeq" id="XP_041433225.1"/>
    </source>
</evidence>
<dbReference type="PRINTS" id="PR00452">
    <property type="entry name" value="SH3DOMAIN"/>
</dbReference>
<evidence type="ECO:0000313" key="15">
    <source>
        <dbReference type="Proteomes" id="UP000186698"/>
    </source>
</evidence>
<evidence type="ECO:0000259" key="14">
    <source>
        <dbReference type="PROSITE" id="PS50192"/>
    </source>
</evidence>
<dbReference type="Gene3D" id="6.10.140.1620">
    <property type="match status" value="1"/>
</dbReference>
<dbReference type="RefSeq" id="XP_041433225.1">
    <property type="nucleotide sequence ID" value="XM_041577291.1"/>
</dbReference>
<evidence type="ECO:0000256" key="11">
    <source>
        <dbReference type="PROSITE-ProRule" id="PRU00192"/>
    </source>
</evidence>
<evidence type="ECO:0000256" key="8">
    <source>
        <dbReference type="ARBA" id="ARBA00023054"/>
    </source>
</evidence>
<comment type="similarity">
    <text evidence="4">Belongs to the ABI family.</text>
</comment>
<gene>
    <name evidence="16" type="primary">abi2.L</name>
</gene>
<keyword evidence="9" id="KW-0206">Cytoskeleton</keyword>
<evidence type="ECO:0000256" key="12">
    <source>
        <dbReference type="SAM" id="MobiDB-lite"/>
    </source>
</evidence>
<keyword evidence="8" id="KW-0175">Coiled coil</keyword>
<dbReference type="GO" id="GO:0030027">
    <property type="term" value="C:lamellipodium"/>
    <property type="evidence" value="ECO:0007669"/>
    <property type="project" value="UniProtKB-SubCell"/>
</dbReference>
<feature type="domain" description="T-SNARE coiled-coil homology" evidence="14">
    <location>
        <begin position="45"/>
        <end position="107"/>
    </location>
</feature>
<dbReference type="GeneID" id="108701434"/>
<comment type="subcellular location">
    <subcellularLocation>
        <location evidence="2">Cell projection</location>
        <location evidence="2">Filopodium</location>
    </subcellularLocation>
    <subcellularLocation>
        <location evidence="3">Cell projection</location>
        <location evidence="3">Lamellipodium</location>
    </subcellularLocation>
    <subcellularLocation>
        <location evidence="1">Cytoplasm</location>
        <location evidence="1">Cytoskeleton</location>
    </subcellularLocation>
</comment>
<dbReference type="SMART" id="SM00326">
    <property type="entry name" value="SH3"/>
    <property type="match status" value="1"/>
</dbReference>
<protein>
    <submittedName>
        <fullName evidence="16">Abl interactor 2 isoform X14</fullName>
    </submittedName>
</protein>
<feature type="compositionally biased region" description="Pro residues" evidence="12">
    <location>
        <begin position="168"/>
        <end position="179"/>
    </location>
</feature>
<dbReference type="PANTHER" id="PTHR10460">
    <property type="entry name" value="ABL INTERACTOR FAMILY MEMBER"/>
    <property type="match status" value="1"/>
</dbReference>
<evidence type="ECO:0000256" key="10">
    <source>
        <dbReference type="ARBA" id="ARBA00023273"/>
    </source>
</evidence>
<keyword evidence="15" id="KW-1185">Reference proteome</keyword>
<feature type="compositionally biased region" description="Polar residues" evidence="12">
    <location>
        <begin position="259"/>
        <end position="281"/>
    </location>
</feature>
<dbReference type="AlphaFoldDB" id="A0A8J1LWW2"/>
<dbReference type="InterPro" id="IPR001452">
    <property type="entry name" value="SH3_domain"/>
</dbReference>
<evidence type="ECO:0000256" key="4">
    <source>
        <dbReference type="ARBA" id="ARBA00010020"/>
    </source>
</evidence>
<keyword evidence="10" id="KW-0966">Cell projection</keyword>
<dbReference type="Pfam" id="PF07815">
    <property type="entry name" value="Abi_HHR"/>
    <property type="match status" value="1"/>
</dbReference>
<dbReference type="Pfam" id="PF00018">
    <property type="entry name" value="SH3_1"/>
    <property type="match status" value="1"/>
</dbReference>
<dbReference type="GO" id="GO:0001764">
    <property type="term" value="P:neuron migration"/>
    <property type="evidence" value="ECO:0007669"/>
    <property type="project" value="TreeGrafter"/>
</dbReference>
<dbReference type="GO" id="GO:0030175">
    <property type="term" value="C:filopodium"/>
    <property type="evidence" value="ECO:0007669"/>
    <property type="project" value="UniProtKB-SubCell"/>
</dbReference>
<dbReference type="InterPro" id="IPR028457">
    <property type="entry name" value="ABI"/>
</dbReference>
<evidence type="ECO:0000256" key="1">
    <source>
        <dbReference type="ARBA" id="ARBA00004245"/>
    </source>
</evidence>
<dbReference type="GO" id="GO:0031209">
    <property type="term" value="C:SCAR complex"/>
    <property type="evidence" value="ECO:0007669"/>
    <property type="project" value="TreeGrafter"/>
</dbReference>
<evidence type="ECO:0000256" key="9">
    <source>
        <dbReference type="ARBA" id="ARBA00023212"/>
    </source>
</evidence>
<feature type="region of interest" description="Disordered" evidence="12">
    <location>
        <begin position="309"/>
        <end position="342"/>
    </location>
</feature>
<dbReference type="FunFam" id="2.30.30.40:FF:000002">
    <property type="entry name" value="abl interactor 1 isoform X1"/>
    <property type="match status" value="1"/>
</dbReference>
<dbReference type="CDD" id="cd11972">
    <property type="entry name" value="SH3_Abi2"/>
    <property type="match status" value="1"/>
</dbReference>
<dbReference type="SUPFAM" id="SSF50044">
    <property type="entry name" value="SH3-domain"/>
    <property type="match status" value="1"/>
</dbReference>
<dbReference type="GO" id="GO:0017124">
    <property type="term" value="F:SH3 domain binding"/>
    <property type="evidence" value="ECO:0007669"/>
    <property type="project" value="TreeGrafter"/>
</dbReference>
<dbReference type="GO" id="GO:0005856">
    <property type="term" value="C:cytoskeleton"/>
    <property type="evidence" value="ECO:0007669"/>
    <property type="project" value="UniProtKB-SubCell"/>
</dbReference>
<evidence type="ECO:0000256" key="6">
    <source>
        <dbReference type="ARBA" id="ARBA00022490"/>
    </source>
</evidence>
<keyword evidence="7" id="KW-0597">Phosphoprotein</keyword>
<keyword evidence="6" id="KW-0963">Cytoplasm</keyword>
<dbReference type="GO" id="GO:0035591">
    <property type="term" value="F:signaling adaptor activity"/>
    <property type="evidence" value="ECO:0007669"/>
    <property type="project" value="TreeGrafter"/>
</dbReference>
<dbReference type="Gene3D" id="2.30.30.40">
    <property type="entry name" value="SH3 Domains"/>
    <property type="match status" value="1"/>
</dbReference>
<organism evidence="15 16">
    <name type="scientific">Xenopus laevis</name>
    <name type="common">African clawed frog</name>
    <dbReference type="NCBI Taxonomy" id="8355"/>
    <lineage>
        <taxon>Eukaryota</taxon>
        <taxon>Metazoa</taxon>
        <taxon>Chordata</taxon>
        <taxon>Craniata</taxon>
        <taxon>Vertebrata</taxon>
        <taxon>Euteleostomi</taxon>
        <taxon>Amphibia</taxon>
        <taxon>Batrachia</taxon>
        <taxon>Anura</taxon>
        <taxon>Pipoidea</taxon>
        <taxon>Pipidae</taxon>
        <taxon>Xenopodinae</taxon>
        <taxon>Xenopus</taxon>
        <taxon>Xenopus</taxon>
    </lineage>
</organism>